<organism evidence="1 2">
    <name type="scientific">Heliocybe sulcata</name>
    <dbReference type="NCBI Taxonomy" id="5364"/>
    <lineage>
        <taxon>Eukaryota</taxon>
        <taxon>Fungi</taxon>
        <taxon>Dikarya</taxon>
        <taxon>Basidiomycota</taxon>
        <taxon>Agaricomycotina</taxon>
        <taxon>Agaricomycetes</taxon>
        <taxon>Gloeophyllales</taxon>
        <taxon>Gloeophyllaceae</taxon>
        <taxon>Heliocybe</taxon>
    </lineage>
</organism>
<accession>A0A5C3N1H0</accession>
<dbReference type="Proteomes" id="UP000305948">
    <property type="component" value="Unassembled WGS sequence"/>
</dbReference>
<evidence type="ECO:0000313" key="1">
    <source>
        <dbReference type="EMBL" id="TFK51579.1"/>
    </source>
</evidence>
<keyword evidence="2" id="KW-1185">Reference proteome</keyword>
<dbReference type="EMBL" id="ML213511">
    <property type="protein sequence ID" value="TFK51579.1"/>
    <property type="molecule type" value="Genomic_DNA"/>
</dbReference>
<gene>
    <name evidence="1" type="ORF">OE88DRAFT_1659687</name>
</gene>
<sequence length="57" mass="6665">MALRMRLRGLLLVSAIWFLLALIPFITLLSLPDHPVEASFPQDRVLWYNDVWPPQAY</sequence>
<evidence type="ECO:0000313" key="2">
    <source>
        <dbReference type="Proteomes" id="UP000305948"/>
    </source>
</evidence>
<protein>
    <submittedName>
        <fullName evidence="1">Uncharacterized protein</fullName>
    </submittedName>
</protein>
<name>A0A5C3N1H0_9AGAM</name>
<feature type="non-terminal residue" evidence="1">
    <location>
        <position position="57"/>
    </location>
</feature>
<proteinExistence type="predicted"/>
<dbReference type="AlphaFoldDB" id="A0A5C3N1H0"/>
<reference evidence="1 2" key="1">
    <citation type="journal article" date="2019" name="Nat. Ecol. Evol.">
        <title>Megaphylogeny resolves global patterns of mushroom evolution.</title>
        <authorList>
            <person name="Varga T."/>
            <person name="Krizsan K."/>
            <person name="Foldi C."/>
            <person name="Dima B."/>
            <person name="Sanchez-Garcia M."/>
            <person name="Sanchez-Ramirez S."/>
            <person name="Szollosi G.J."/>
            <person name="Szarkandi J.G."/>
            <person name="Papp V."/>
            <person name="Albert L."/>
            <person name="Andreopoulos W."/>
            <person name="Angelini C."/>
            <person name="Antonin V."/>
            <person name="Barry K.W."/>
            <person name="Bougher N.L."/>
            <person name="Buchanan P."/>
            <person name="Buyck B."/>
            <person name="Bense V."/>
            <person name="Catcheside P."/>
            <person name="Chovatia M."/>
            <person name="Cooper J."/>
            <person name="Damon W."/>
            <person name="Desjardin D."/>
            <person name="Finy P."/>
            <person name="Geml J."/>
            <person name="Haridas S."/>
            <person name="Hughes K."/>
            <person name="Justo A."/>
            <person name="Karasinski D."/>
            <person name="Kautmanova I."/>
            <person name="Kiss B."/>
            <person name="Kocsube S."/>
            <person name="Kotiranta H."/>
            <person name="LaButti K.M."/>
            <person name="Lechner B.E."/>
            <person name="Liimatainen K."/>
            <person name="Lipzen A."/>
            <person name="Lukacs Z."/>
            <person name="Mihaltcheva S."/>
            <person name="Morgado L.N."/>
            <person name="Niskanen T."/>
            <person name="Noordeloos M.E."/>
            <person name="Ohm R.A."/>
            <person name="Ortiz-Santana B."/>
            <person name="Ovrebo C."/>
            <person name="Racz N."/>
            <person name="Riley R."/>
            <person name="Savchenko A."/>
            <person name="Shiryaev A."/>
            <person name="Soop K."/>
            <person name="Spirin V."/>
            <person name="Szebenyi C."/>
            <person name="Tomsovsky M."/>
            <person name="Tulloss R.E."/>
            <person name="Uehling J."/>
            <person name="Grigoriev I.V."/>
            <person name="Vagvolgyi C."/>
            <person name="Papp T."/>
            <person name="Martin F.M."/>
            <person name="Miettinen O."/>
            <person name="Hibbett D.S."/>
            <person name="Nagy L.G."/>
        </authorList>
    </citation>
    <scope>NUCLEOTIDE SEQUENCE [LARGE SCALE GENOMIC DNA]</scope>
    <source>
        <strain evidence="1 2">OMC1185</strain>
    </source>
</reference>